<dbReference type="Pfam" id="PF00583">
    <property type="entry name" value="Acetyltransf_1"/>
    <property type="match status" value="1"/>
</dbReference>
<dbReference type="SUPFAM" id="SSF55729">
    <property type="entry name" value="Acyl-CoA N-acyltransferases (Nat)"/>
    <property type="match status" value="1"/>
</dbReference>
<evidence type="ECO:0000313" key="2">
    <source>
        <dbReference type="EMBL" id="GGP53907.1"/>
    </source>
</evidence>
<dbReference type="Proteomes" id="UP000639606">
    <property type="component" value="Unassembled WGS sequence"/>
</dbReference>
<evidence type="ECO:0000313" key="3">
    <source>
        <dbReference type="Proteomes" id="UP000639606"/>
    </source>
</evidence>
<reference evidence="2" key="1">
    <citation type="journal article" date="2014" name="Int. J. Syst. Evol. Microbiol.">
        <title>Complete genome sequence of Corynebacterium casei LMG S-19264T (=DSM 44701T), isolated from a smear-ripened cheese.</title>
        <authorList>
            <consortium name="US DOE Joint Genome Institute (JGI-PGF)"/>
            <person name="Walter F."/>
            <person name="Albersmeier A."/>
            <person name="Kalinowski J."/>
            <person name="Ruckert C."/>
        </authorList>
    </citation>
    <scope>NUCLEOTIDE SEQUENCE</scope>
    <source>
        <strain evidence="2">JCM 3313</strain>
    </source>
</reference>
<comment type="caution">
    <text evidence="2">The sequence shown here is derived from an EMBL/GenBank/DDBJ whole genome shotgun (WGS) entry which is preliminary data.</text>
</comment>
<dbReference type="CDD" id="cd04301">
    <property type="entry name" value="NAT_SF"/>
    <property type="match status" value="1"/>
</dbReference>
<proteinExistence type="predicted"/>
<protein>
    <recommendedName>
        <fullName evidence="1">N-acetyltransferase domain-containing protein</fullName>
    </recommendedName>
</protein>
<reference evidence="2" key="2">
    <citation type="submission" date="2020-09" db="EMBL/GenBank/DDBJ databases">
        <authorList>
            <person name="Sun Q."/>
            <person name="Ohkuma M."/>
        </authorList>
    </citation>
    <scope>NUCLEOTIDE SEQUENCE</scope>
    <source>
        <strain evidence="2">JCM 3313</strain>
    </source>
</reference>
<dbReference type="Gene3D" id="3.40.630.30">
    <property type="match status" value="1"/>
</dbReference>
<accession>A0A918ALS3</accession>
<dbReference type="InterPro" id="IPR000182">
    <property type="entry name" value="GNAT_dom"/>
</dbReference>
<evidence type="ECO:0000259" key="1">
    <source>
        <dbReference type="PROSITE" id="PS51186"/>
    </source>
</evidence>
<dbReference type="GO" id="GO:0016747">
    <property type="term" value="F:acyltransferase activity, transferring groups other than amino-acyl groups"/>
    <property type="evidence" value="ECO:0007669"/>
    <property type="project" value="InterPro"/>
</dbReference>
<organism evidence="2 3">
    <name type="scientific">Saccharothrix coeruleofusca</name>
    <dbReference type="NCBI Taxonomy" id="33919"/>
    <lineage>
        <taxon>Bacteria</taxon>
        <taxon>Bacillati</taxon>
        <taxon>Actinomycetota</taxon>
        <taxon>Actinomycetes</taxon>
        <taxon>Pseudonocardiales</taxon>
        <taxon>Pseudonocardiaceae</taxon>
        <taxon>Saccharothrix</taxon>
    </lineage>
</organism>
<dbReference type="InterPro" id="IPR016181">
    <property type="entry name" value="Acyl_CoA_acyltransferase"/>
</dbReference>
<name>A0A918ALS3_9PSEU</name>
<dbReference type="PROSITE" id="PS51186">
    <property type="entry name" value="GNAT"/>
    <property type="match status" value="1"/>
</dbReference>
<feature type="domain" description="N-acetyltransferase" evidence="1">
    <location>
        <begin position="121"/>
        <end position="261"/>
    </location>
</feature>
<keyword evidence="3" id="KW-1185">Reference proteome</keyword>
<dbReference type="AlphaFoldDB" id="A0A918ALS3"/>
<dbReference type="RefSeq" id="WP_189223626.1">
    <property type="nucleotide sequence ID" value="NZ_BMRG01000004.1"/>
</dbReference>
<gene>
    <name evidence="2" type="ORF">GCM10010185_27800</name>
</gene>
<sequence>MRALQDIASTCWPTGRWHIGGLTWSLTQHGRTDWPTLVLDHAWGWLSAPGELELGAHPDHPEEVEHLLDWADPRTVTILDSETHLARALHRRGLRPRPGPFFQRLVHDLTDLPEPRLPPGHHLDHVTDPDVPARVAAHRAAFHPSRVTDHSYRLVRATWPYRADLDRVARTPDGSVAAYCLAWLDERTGVGELEPVGTHPDHRRRGLAAAVSLDALHRLRAAGARTVVVHPRGDDAYPVPRHLYTALGFRPTGQRTITYGR</sequence>
<dbReference type="EMBL" id="BMRG01000004">
    <property type="protein sequence ID" value="GGP53907.1"/>
    <property type="molecule type" value="Genomic_DNA"/>
</dbReference>